<name>A0A4U0S116_9ACTN</name>
<reference evidence="3 4" key="1">
    <citation type="submission" date="2019-04" db="EMBL/GenBank/DDBJ databases">
        <title>Streptomyces oryziradicis sp. nov., a novel actinomycete isolated from rhizosphere soil of rice (Oryza sativa L.).</title>
        <authorList>
            <person name="Li C."/>
        </authorList>
    </citation>
    <scope>NUCLEOTIDE SEQUENCE [LARGE SCALE GENOMIC DNA]</scope>
    <source>
        <strain evidence="3 4">NEAU-C40</strain>
    </source>
</reference>
<comment type="caution">
    <text evidence="3">The sequence shown here is derived from an EMBL/GenBank/DDBJ whole genome shotgun (WGS) entry which is preliminary data.</text>
</comment>
<protein>
    <submittedName>
        <fullName evidence="3">Helix-turn-helix transcriptional regulator</fullName>
    </submittedName>
</protein>
<dbReference type="InterPro" id="IPR016032">
    <property type="entry name" value="Sig_transdc_resp-reg_C-effctor"/>
</dbReference>
<dbReference type="GO" id="GO:0003677">
    <property type="term" value="F:DNA binding"/>
    <property type="evidence" value="ECO:0007669"/>
    <property type="project" value="InterPro"/>
</dbReference>
<dbReference type="OrthoDB" id="8482304at2"/>
<gene>
    <name evidence="3" type="ORF">FCI23_40315</name>
</gene>
<feature type="region of interest" description="Disordered" evidence="1">
    <location>
        <begin position="130"/>
        <end position="149"/>
    </location>
</feature>
<sequence length="233" mass="25293">MAPSRAHVRSPRRSSTRRGVCGAVAPRVGWCSPVRMSSTDRSVFMIDHRRTCLIASNGKRGDIGEDRERVMAVRWPPASRAGRLSSVRAKRTAGTVARGQGRASTAGEILKRLGVHGEARRFQGPLRAAGARRRWAAAPPRSTHGREAPTEAECRVARLIAQGHTDRSAEAELVLSPNRVATHLRSAFGKLKVTSRVWLAMAVLSDGWGRARAGAPCYGRARCRLGAARTYVS</sequence>
<dbReference type="GO" id="GO:0006355">
    <property type="term" value="P:regulation of DNA-templated transcription"/>
    <property type="evidence" value="ECO:0007669"/>
    <property type="project" value="InterPro"/>
</dbReference>
<proteinExistence type="predicted"/>
<dbReference type="InterPro" id="IPR036388">
    <property type="entry name" value="WH-like_DNA-bd_sf"/>
</dbReference>
<organism evidence="3 4">
    <name type="scientific">Actinacidiphila oryziradicis</name>
    <dbReference type="NCBI Taxonomy" id="2571141"/>
    <lineage>
        <taxon>Bacteria</taxon>
        <taxon>Bacillati</taxon>
        <taxon>Actinomycetota</taxon>
        <taxon>Actinomycetes</taxon>
        <taxon>Kitasatosporales</taxon>
        <taxon>Streptomycetaceae</taxon>
        <taxon>Actinacidiphila</taxon>
    </lineage>
</organism>
<dbReference type="Pfam" id="PF00196">
    <property type="entry name" value="GerE"/>
    <property type="match status" value="1"/>
</dbReference>
<evidence type="ECO:0000259" key="2">
    <source>
        <dbReference type="SMART" id="SM00421"/>
    </source>
</evidence>
<dbReference type="EMBL" id="SUMC01000071">
    <property type="protein sequence ID" value="TKA01657.1"/>
    <property type="molecule type" value="Genomic_DNA"/>
</dbReference>
<dbReference type="Gene3D" id="1.10.10.10">
    <property type="entry name" value="Winged helix-like DNA-binding domain superfamily/Winged helix DNA-binding domain"/>
    <property type="match status" value="1"/>
</dbReference>
<keyword evidence="4" id="KW-1185">Reference proteome</keyword>
<evidence type="ECO:0000313" key="4">
    <source>
        <dbReference type="Proteomes" id="UP000305778"/>
    </source>
</evidence>
<dbReference type="Proteomes" id="UP000305778">
    <property type="component" value="Unassembled WGS sequence"/>
</dbReference>
<dbReference type="SMART" id="SM00421">
    <property type="entry name" value="HTH_LUXR"/>
    <property type="match status" value="1"/>
</dbReference>
<dbReference type="RefSeq" id="WP_136729102.1">
    <property type="nucleotide sequence ID" value="NZ_SUMC01000071.1"/>
</dbReference>
<dbReference type="AlphaFoldDB" id="A0A4U0S116"/>
<accession>A0A4U0S116</accession>
<evidence type="ECO:0000256" key="1">
    <source>
        <dbReference type="SAM" id="MobiDB-lite"/>
    </source>
</evidence>
<dbReference type="InterPro" id="IPR000792">
    <property type="entry name" value="Tscrpt_reg_LuxR_C"/>
</dbReference>
<dbReference type="SUPFAM" id="SSF46894">
    <property type="entry name" value="C-terminal effector domain of the bipartite response regulators"/>
    <property type="match status" value="1"/>
</dbReference>
<feature type="domain" description="HTH luxR-type" evidence="2">
    <location>
        <begin position="146"/>
        <end position="203"/>
    </location>
</feature>
<evidence type="ECO:0000313" key="3">
    <source>
        <dbReference type="EMBL" id="TKA01657.1"/>
    </source>
</evidence>